<proteinExistence type="predicted"/>
<organism evidence="2 3">
    <name type="scientific">Phaseolus angularis</name>
    <name type="common">Azuki bean</name>
    <name type="synonym">Vigna angularis</name>
    <dbReference type="NCBI Taxonomy" id="3914"/>
    <lineage>
        <taxon>Eukaryota</taxon>
        <taxon>Viridiplantae</taxon>
        <taxon>Streptophyta</taxon>
        <taxon>Embryophyta</taxon>
        <taxon>Tracheophyta</taxon>
        <taxon>Spermatophyta</taxon>
        <taxon>Magnoliopsida</taxon>
        <taxon>eudicotyledons</taxon>
        <taxon>Gunneridae</taxon>
        <taxon>Pentapetalae</taxon>
        <taxon>rosids</taxon>
        <taxon>fabids</taxon>
        <taxon>Fabales</taxon>
        <taxon>Fabaceae</taxon>
        <taxon>Papilionoideae</taxon>
        <taxon>50 kb inversion clade</taxon>
        <taxon>NPAAA clade</taxon>
        <taxon>indigoferoid/millettioid clade</taxon>
        <taxon>Phaseoleae</taxon>
        <taxon>Vigna</taxon>
    </lineage>
</organism>
<name>A0A0L9TN63_PHAAN</name>
<evidence type="ECO:0000313" key="3">
    <source>
        <dbReference type="Proteomes" id="UP000053144"/>
    </source>
</evidence>
<protein>
    <submittedName>
        <fullName evidence="2">Uncharacterized protein</fullName>
    </submittedName>
</protein>
<feature type="compositionally biased region" description="Acidic residues" evidence="1">
    <location>
        <begin position="97"/>
        <end position="124"/>
    </location>
</feature>
<accession>A0A0L9TN63</accession>
<sequence length="124" mass="13967">MALSDECGTQNQPLVMTLKRETVYSTTNLGAQRKEIDASYYTQYCALDEPGYPMPLPQPPRSQLMRLPHFRCGTSRVAWPIDPSQTGGRARAPEASSVEEDTEDEEDAEDEEEAEDEEDSDDYD</sequence>
<evidence type="ECO:0000313" key="2">
    <source>
        <dbReference type="EMBL" id="KOM31604.1"/>
    </source>
</evidence>
<reference evidence="3" key="1">
    <citation type="journal article" date="2015" name="Proc. Natl. Acad. Sci. U.S.A.">
        <title>Genome sequencing of adzuki bean (Vigna angularis) provides insight into high starch and low fat accumulation and domestication.</title>
        <authorList>
            <person name="Yang K."/>
            <person name="Tian Z."/>
            <person name="Chen C."/>
            <person name="Luo L."/>
            <person name="Zhao B."/>
            <person name="Wang Z."/>
            <person name="Yu L."/>
            <person name="Li Y."/>
            <person name="Sun Y."/>
            <person name="Li W."/>
            <person name="Chen Y."/>
            <person name="Li Y."/>
            <person name="Zhang Y."/>
            <person name="Ai D."/>
            <person name="Zhao J."/>
            <person name="Shang C."/>
            <person name="Ma Y."/>
            <person name="Wu B."/>
            <person name="Wang M."/>
            <person name="Gao L."/>
            <person name="Sun D."/>
            <person name="Zhang P."/>
            <person name="Guo F."/>
            <person name="Wang W."/>
            <person name="Li Y."/>
            <person name="Wang J."/>
            <person name="Varshney R.K."/>
            <person name="Wang J."/>
            <person name="Ling H.Q."/>
            <person name="Wan P."/>
        </authorList>
    </citation>
    <scope>NUCLEOTIDE SEQUENCE</scope>
    <source>
        <strain evidence="3">cv. Jingnong 6</strain>
    </source>
</reference>
<dbReference type="Gramene" id="KOM31604">
    <property type="protein sequence ID" value="KOM31604"/>
    <property type="gene ID" value="LR48_Vigan01g115900"/>
</dbReference>
<gene>
    <name evidence="2" type="ORF">LR48_Vigan01g115900</name>
</gene>
<dbReference type="Proteomes" id="UP000053144">
    <property type="component" value="Chromosome 1"/>
</dbReference>
<dbReference type="EMBL" id="CM003371">
    <property type="protein sequence ID" value="KOM31604.1"/>
    <property type="molecule type" value="Genomic_DNA"/>
</dbReference>
<feature type="region of interest" description="Disordered" evidence="1">
    <location>
        <begin position="77"/>
        <end position="124"/>
    </location>
</feature>
<evidence type="ECO:0000256" key="1">
    <source>
        <dbReference type="SAM" id="MobiDB-lite"/>
    </source>
</evidence>
<dbReference type="AlphaFoldDB" id="A0A0L9TN63"/>